<gene>
    <name evidence="1" type="ORF">NDU88_007046</name>
</gene>
<protein>
    <submittedName>
        <fullName evidence="1">Uncharacterized protein</fullName>
    </submittedName>
</protein>
<proteinExistence type="predicted"/>
<dbReference type="EMBL" id="JANPWB010000006">
    <property type="protein sequence ID" value="KAJ1181847.1"/>
    <property type="molecule type" value="Genomic_DNA"/>
</dbReference>
<keyword evidence="2" id="KW-1185">Reference proteome</keyword>
<name>A0AAV7U2B8_PLEWA</name>
<accession>A0AAV7U2B8</accession>
<evidence type="ECO:0000313" key="2">
    <source>
        <dbReference type="Proteomes" id="UP001066276"/>
    </source>
</evidence>
<dbReference type="AlphaFoldDB" id="A0AAV7U2B8"/>
<comment type="caution">
    <text evidence="1">The sequence shown here is derived from an EMBL/GenBank/DDBJ whole genome shotgun (WGS) entry which is preliminary data.</text>
</comment>
<organism evidence="1 2">
    <name type="scientific">Pleurodeles waltl</name>
    <name type="common">Iberian ribbed newt</name>
    <dbReference type="NCBI Taxonomy" id="8319"/>
    <lineage>
        <taxon>Eukaryota</taxon>
        <taxon>Metazoa</taxon>
        <taxon>Chordata</taxon>
        <taxon>Craniata</taxon>
        <taxon>Vertebrata</taxon>
        <taxon>Euteleostomi</taxon>
        <taxon>Amphibia</taxon>
        <taxon>Batrachia</taxon>
        <taxon>Caudata</taxon>
        <taxon>Salamandroidea</taxon>
        <taxon>Salamandridae</taxon>
        <taxon>Pleurodelinae</taxon>
        <taxon>Pleurodeles</taxon>
    </lineage>
</organism>
<reference evidence="1" key="1">
    <citation type="journal article" date="2022" name="bioRxiv">
        <title>Sequencing and chromosome-scale assembly of the giantPleurodeles waltlgenome.</title>
        <authorList>
            <person name="Brown T."/>
            <person name="Elewa A."/>
            <person name="Iarovenko S."/>
            <person name="Subramanian E."/>
            <person name="Araus A.J."/>
            <person name="Petzold A."/>
            <person name="Susuki M."/>
            <person name="Suzuki K.-i.T."/>
            <person name="Hayashi T."/>
            <person name="Toyoda A."/>
            <person name="Oliveira C."/>
            <person name="Osipova E."/>
            <person name="Leigh N.D."/>
            <person name="Simon A."/>
            <person name="Yun M.H."/>
        </authorList>
    </citation>
    <scope>NUCLEOTIDE SEQUENCE</scope>
    <source>
        <strain evidence="1">20211129_DDA</strain>
        <tissue evidence="1">Liver</tissue>
    </source>
</reference>
<sequence>MSRIGLGKAMMRSRGCAQDGCVAVNDSQKLRLVSLIYVLSFGMATQQEFETNIEPVFGEVIVVKPKTLKTPHQDQSLQSWSNRNPMAATSDRDLATILAATKDTKIALESKINAVTQEN</sequence>
<evidence type="ECO:0000313" key="1">
    <source>
        <dbReference type="EMBL" id="KAJ1181847.1"/>
    </source>
</evidence>
<dbReference type="Proteomes" id="UP001066276">
    <property type="component" value="Chromosome 3_2"/>
</dbReference>